<proteinExistence type="predicted"/>
<comment type="caution">
    <text evidence="4">The sequence shown here is derived from an EMBL/GenBank/DDBJ whole genome shotgun (WGS) entry which is preliminary data.</text>
</comment>
<dbReference type="Pfam" id="PF00571">
    <property type="entry name" value="CBS"/>
    <property type="match status" value="2"/>
</dbReference>
<dbReference type="EMBL" id="NEXF01000334">
    <property type="protein sequence ID" value="PSO07060.1"/>
    <property type="molecule type" value="Genomic_DNA"/>
</dbReference>
<sequence length="151" mass="16576">MWRWIVGVIWLKVKDLIKRKPVVVRRASTLIEAARVMVKENIGLLVVVDEKGEIPLGVISERDIIRAFANNLPPNTSVWDVATKNPVTAALEEDVGSAATKIVNKKIRHLVVVDDVGKLAGVLSIRDLVAEKSTLRAIVSSYEYEPLAGGD</sequence>
<dbReference type="Gene3D" id="3.10.580.10">
    <property type="entry name" value="CBS-domain"/>
    <property type="match status" value="1"/>
</dbReference>
<organism evidence="4 5">
    <name type="scientific">Candidatus Marsarchaeota G2 archaeon BE_D</name>
    <dbReference type="NCBI Taxonomy" id="1978158"/>
    <lineage>
        <taxon>Archaea</taxon>
        <taxon>Candidatus Marsarchaeota</taxon>
        <taxon>Candidatus Marsarchaeota group 2</taxon>
    </lineage>
</organism>
<feature type="domain" description="CBS" evidence="3">
    <location>
        <begin position="17"/>
        <end position="74"/>
    </location>
</feature>
<gene>
    <name evidence="4" type="ORF">B9Q04_12860</name>
</gene>
<evidence type="ECO:0000259" key="3">
    <source>
        <dbReference type="PROSITE" id="PS51371"/>
    </source>
</evidence>
<accession>A0A2R6C890</accession>
<evidence type="ECO:0000313" key="5">
    <source>
        <dbReference type="Proteomes" id="UP000242015"/>
    </source>
</evidence>
<reference evidence="4 5" key="1">
    <citation type="submission" date="2017-04" db="EMBL/GenBank/DDBJ databases">
        <title>Novel microbial lineages endemic to geothermal iron-oxide mats fill important gaps in the evolutionary history of Archaea.</title>
        <authorList>
            <person name="Jay Z.J."/>
            <person name="Beam J.P."/>
            <person name="Dlakic M."/>
            <person name="Rusch D.B."/>
            <person name="Kozubal M.A."/>
            <person name="Inskeep W.P."/>
        </authorList>
    </citation>
    <scope>NUCLEOTIDE SEQUENCE [LARGE SCALE GENOMIC DNA]</scope>
    <source>
        <strain evidence="4">BE_D</strain>
    </source>
</reference>
<dbReference type="PANTHER" id="PTHR43080">
    <property type="entry name" value="CBS DOMAIN-CONTAINING PROTEIN CBSX3, MITOCHONDRIAL"/>
    <property type="match status" value="1"/>
</dbReference>
<dbReference type="InterPro" id="IPR051257">
    <property type="entry name" value="Diverse_CBS-Domain"/>
</dbReference>
<feature type="domain" description="CBS" evidence="3">
    <location>
        <begin position="82"/>
        <end position="138"/>
    </location>
</feature>
<evidence type="ECO:0000256" key="1">
    <source>
        <dbReference type="ARBA" id="ARBA00023122"/>
    </source>
</evidence>
<evidence type="ECO:0000256" key="2">
    <source>
        <dbReference type="PROSITE-ProRule" id="PRU00703"/>
    </source>
</evidence>
<dbReference type="AlphaFoldDB" id="A0A2R6C890"/>
<dbReference type="InterPro" id="IPR000644">
    <property type="entry name" value="CBS_dom"/>
</dbReference>
<dbReference type="InterPro" id="IPR046342">
    <property type="entry name" value="CBS_dom_sf"/>
</dbReference>
<name>A0A2R6C890_9ARCH</name>
<dbReference type="Proteomes" id="UP000242015">
    <property type="component" value="Unassembled WGS sequence"/>
</dbReference>
<dbReference type="SMART" id="SM00116">
    <property type="entry name" value="CBS"/>
    <property type="match status" value="2"/>
</dbReference>
<evidence type="ECO:0000313" key="4">
    <source>
        <dbReference type="EMBL" id="PSO07060.1"/>
    </source>
</evidence>
<keyword evidence="1 2" id="KW-0129">CBS domain</keyword>
<protein>
    <recommendedName>
        <fullName evidence="3">CBS domain-containing protein</fullName>
    </recommendedName>
</protein>
<dbReference type="CDD" id="cd09836">
    <property type="entry name" value="CBS_pair_arch"/>
    <property type="match status" value="1"/>
</dbReference>
<dbReference type="SUPFAM" id="SSF54631">
    <property type="entry name" value="CBS-domain pair"/>
    <property type="match status" value="1"/>
</dbReference>
<dbReference type="PROSITE" id="PS51371">
    <property type="entry name" value="CBS"/>
    <property type="match status" value="2"/>
</dbReference>
<dbReference type="PANTHER" id="PTHR43080:SF2">
    <property type="entry name" value="CBS DOMAIN-CONTAINING PROTEIN"/>
    <property type="match status" value="1"/>
</dbReference>